<sequence>MSGLTFTLVVLGGLVLIALVLRLAGSWLDAHDEDPYARRTPPGQ</sequence>
<reference evidence="1 2" key="1">
    <citation type="journal article" date="2015" name="Int. J. Syst. Evol. Microbiol.">
        <title>Amycolatopsis rhabdoformis sp. nov., an actinomycete isolated from a tropical forest soil.</title>
        <authorList>
            <person name="Souza W.R."/>
            <person name="Silva R.E."/>
            <person name="Goodfellow M."/>
            <person name="Busarakam K."/>
            <person name="Figueiro F.S."/>
            <person name="Ferreira D."/>
            <person name="Rodrigues-Filho E."/>
            <person name="Moraes L.A.B."/>
            <person name="Zucchi T.D."/>
        </authorList>
    </citation>
    <scope>NUCLEOTIDE SEQUENCE [LARGE SCALE GENOMIC DNA]</scope>
    <source>
        <strain evidence="1 2">NCIMB 14900</strain>
    </source>
</reference>
<name>A0ABZ1IEF5_9PSEU</name>
<evidence type="ECO:0000313" key="2">
    <source>
        <dbReference type="Proteomes" id="UP001330812"/>
    </source>
</evidence>
<keyword evidence="2" id="KW-1185">Reference proteome</keyword>
<proteinExistence type="predicted"/>
<accession>A0ABZ1IEF5</accession>
<dbReference type="Proteomes" id="UP001330812">
    <property type="component" value="Chromosome"/>
</dbReference>
<dbReference type="RefSeq" id="WP_326835439.1">
    <property type="nucleotide sequence ID" value="NZ_CP142149.1"/>
</dbReference>
<evidence type="ECO:0000313" key="1">
    <source>
        <dbReference type="EMBL" id="WSE32632.1"/>
    </source>
</evidence>
<gene>
    <name evidence="1" type="ORF">VSH64_10995</name>
</gene>
<dbReference type="EMBL" id="CP142149">
    <property type="protein sequence ID" value="WSE32632.1"/>
    <property type="molecule type" value="Genomic_DNA"/>
</dbReference>
<organism evidence="1 2">
    <name type="scientific">Amycolatopsis rhabdoformis</name>
    <dbReference type="NCBI Taxonomy" id="1448059"/>
    <lineage>
        <taxon>Bacteria</taxon>
        <taxon>Bacillati</taxon>
        <taxon>Actinomycetota</taxon>
        <taxon>Actinomycetes</taxon>
        <taxon>Pseudonocardiales</taxon>
        <taxon>Pseudonocardiaceae</taxon>
        <taxon>Amycolatopsis</taxon>
    </lineage>
</organism>
<protein>
    <submittedName>
        <fullName evidence="1">Uncharacterized protein</fullName>
    </submittedName>
</protein>